<feature type="region of interest" description="Disordered" evidence="1">
    <location>
        <begin position="130"/>
        <end position="149"/>
    </location>
</feature>
<keyword evidence="3" id="KW-1185">Reference proteome</keyword>
<proteinExistence type="predicted"/>
<organism evidence="2 3">
    <name type="scientific">Ascobolus immersus RN42</name>
    <dbReference type="NCBI Taxonomy" id="1160509"/>
    <lineage>
        <taxon>Eukaryota</taxon>
        <taxon>Fungi</taxon>
        <taxon>Dikarya</taxon>
        <taxon>Ascomycota</taxon>
        <taxon>Pezizomycotina</taxon>
        <taxon>Pezizomycetes</taxon>
        <taxon>Pezizales</taxon>
        <taxon>Ascobolaceae</taxon>
        <taxon>Ascobolus</taxon>
    </lineage>
</organism>
<dbReference type="AlphaFoldDB" id="A0A3N4IEE4"/>
<feature type="region of interest" description="Disordered" evidence="1">
    <location>
        <begin position="71"/>
        <end position="124"/>
    </location>
</feature>
<reference evidence="2 3" key="1">
    <citation type="journal article" date="2018" name="Nat. Ecol. Evol.">
        <title>Pezizomycetes genomes reveal the molecular basis of ectomycorrhizal truffle lifestyle.</title>
        <authorList>
            <person name="Murat C."/>
            <person name="Payen T."/>
            <person name="Noel B."/>
            <person name="Kuo A."/>
            <person name="Morin E."/>
            <person name="Chen J."/>
            <person name="Kohler A."/>
            <person name="Krizsan K."/>
            <person name="Balestrini R."/>
            <person name="Da Silva C."/>
            <person name="Montanini B."/>
            <person name="Hainaut M."/>
            <person name="Levati E."/>
            <person name="Barry K.W."/>
            <person name="Belfiori B."/>
            <person name="Cichocki N."/>
            <person name="Clum A."/>
            <person name="Dockter R.B."/>
            <person name="Fauchery L."/>
            <person name="Guy J."/>
            <person name="Iotti M."/>
            <person name="Le Tacon F."/>
            <person name="Lindquist E.A."/>
            <person name="Lipzen A."/>
            <person name="Malagnac F."/>
            <person name="Mello A."/>
            <person name="Molinier V."/>
            <person name="Miyauchi S."/>
            <person name="Poulain J."/>
            <person name="Riccioni C."/>
            <person name="Rubini A."/>
            <person name="Sitrit Y."/>
            <person name="Splivallo R."/>
            <person name="Traeger S."/>
            <person name="Wang M."/>
            <person name="Zifcakova L."/>
            <person name="Wipf D."/>
            <person name="Zambonelli A."/>
            <person name="Paolocci F."/>
            <person name="Nowrousian M."/>
            <person name="Ottonello S."/>
            <person name="Baldrian P."/>
            <person name="Spatafora J.W."/>
            <person name="Henrissat B."/>
            <person name="Nagy L.G."/>
            <person name="Aury J.M."/>
            <person name="Wincker P."/>
            <person name="Grigoriev I.V."/>
            <person name="Bonfante P."/>
            <person name="Martin F.M."/>
        </authorList>
    </citation>
    <scope>NUCLEOTIDE SEQUENCE [LARGE SCALE GENOMIC DNA]</scope>
    <source>
        <strain evidence="2 3">RN42</strain>
    </source>
</reference>
<dbReference type="EMBL" id="ML119658">
    <property type="protein sequence ID" value="RPA84513.1"/>
    <property type="molecule type" value="Genomic_DNA"/>
</dbReference>
<evidence type="ECO:0000313" key="2">
    <source>
        <dbReference type="EMBL" id="RPA84513.1"/>
    </source>
</evidence>
<feature type="compositionally biased region" description="Basic and acidic residues" evidence="1">
    <location>
        <begin position="159"/>
        <end position="176"/>
    </location>
</feature>
<sequence>MHHYQPQHLENEVVEKIPDYALSTLDQLILRTKRNPKERTKKRKLAELIKSTTPGYYMRMVLQQPEPRMCLPQKSKQQHTFHVHGNGEESQPTSPYTAQTKIQDNRRDPKQQESNQQLCSPTIRSTVVHGDVKSRLMHTTRDKQVSEIDTSWREVVMNSKEKGETSYRNEKEKSSK</sequence>
<feature type="compositionally biased region" description="Polar residues" evidence="1">
    <location>
        <begin position="88"/>
        <end position="102"/>
    </location>
</feature>
<feature type="region of interest" description="Disordered" evidence="1">
    <location>
        <begin position="156"/>
        <end position="176"/>
    </location>
</feature>
<protein>
    <submittedName>
        <fullName evidence="2">Uncharacterized protein</fullName>
    </submittedName>
</protein>
<evidence type="ECO:0000256" key="1">
    <source>
        <dbReference type="SAM" id="MobiDB-lite"/>
    </source>
</evidence>
<dbReference type="Proteomes" id="UP000275078">
    <property type="component" value="Unassembled WGS sequence"/>
</dbReference>
<gene>
    <name evidence="2" type="ORF">BJ508DRAFT_303623</name>
</gene>
<evidence type="ECO:0000313" key="3">
    <source>
        <dbReference type="Proteomes" id="UP000275078"/>
    </source>
</evidence>
<accession>A0A3N4IEE4</accession>
<name>A0A3N4IEE4_ASCIM</name>
<feature type="compositionally biased region" description="Polar residues" evidence="1">
    <location>
        <begin position="112"/>
        <end position="124"/>
    </location>
</feature>